<evidence type="ECO:0000256" key="7">
    <source>
        <dbReference type="RuleBase" id="RU363069"/>
    </source>
</evidence>
<gene>
    <name evidence="7" type="primary">sbcD</name>
    <name evidence="11" type="ORF">RUMHYD_02632</name>
</gene>
<dbReference type="AlphaFoldDB" id="C0CP31"/>
<feature type="domain" description="Nuclease SbcCD subunit D C-terminal" evidence="10">
    <location>
        <begin position="295"/>
        <end position="386"/>
    </location>
</feature>
<keyword evidence="4 7" id="KW-0540">Nuclease</keyword>
<evidence type="ECO:0000313" key="11">
    <source>
        <dbReference type="EMBL" id="EEG48488.1"/>
    </source>
</evidence>
<dbReference type="eggNOG" id="COG0420">
    <property type="taxonomic scope" value="Bacteria"/>
</dbReference>
<reference evidence="11 12" key="2">
    <citation type="submission" date="2009-02" db="EMBL/GenBank/DDBJ databases">
        <title>Draft genome sequence of Blautia hydrogenotrophica DSM 10507 (Ruminococcus hydrogenotrophicus DSM 10507).</title>
        <authorList>
            <person name="Sudarsanam P."/>
            <person name="Ley R."/>
            <person name="Guruge J."/>
            <person name="Turnbaugh P.J."/>
            <person name="Mahowald M."/>
            <person name="Liep D."/>
            <person name="Gordon J."/>
        </authorList>
    </citation>
    <scope>NUCLEOTIDE SEQUENCE [LARGE SCALE GENOMIC DNA]</scope>
    <source>
        <strain evidence="12">DSM 10507 / JCM 14656 / S5a33</strain>
    </source>
</reference>
<keyword evidence="7" id="KW-0233">DNA recombination</keyword>
<dbReference type="InterPro" id="IPR041796">
    <property type="entry name" value="Mre11_N"/>
</dbReference>
<comment type="similarity">
    <text evidence="1 7">Belongs to the SbcD family.</text>
</comment>
<feature type="compositionally biased region" description="Basic and acidic residues" evidence="8">
    <location>
        <begin position="394"/>
        <end position="414"/>
    </location>
</feature>
<keyword evidence="7" id="KW-0255">Endonuclease</keyword>
<dbReference type="GO" id="GO:0004519">
    <property type="term" value="F:endonuclease activity"/>
    <property type="evidence" value="ECO:0007669"/>
    <property type="project" value="UniProtKB-KW"/>
</dbReference>
<evidence type="ECO:0000256" key="5">
    <source>
        <dbReference type="ARBA" id="ARBA00022801"/>
    </source>
</evidence>
<evidence type="ECO:0000259" key="10">
    <source>
        <dbReference type="Pfam" id="PF12320"/>
    </source>
</evidence>
<dbReference type="PANTHER" id="PTHR30337">
    <property type="entry name" value="COMPONENT OF ATP-DEPENDENT DSDNA EXONUCLEASE"/>
    <property type="match status" value="1"/>
</dbReference>
<dbReference type="Pfam" id="PF12320">
    <property type="entry name" value="SbcD_C"/>
    <property type="match status" value="1"/>
</dbReference>
<dbReference type="PANTHER" id="PTHR30337:SF0">
    <property type="entry name" value="NUCLEASE SBCCD SUBUNIT D"/>
    <property type="match status" value="1"/>
</dbReference>
<keyword evidence="7" id="KW-0235">DNA replication</keyword>
<dbReference type="HOGENOM" id="CLU_038045_0_1_9"/>
<keyword evidence="12" id="KW-1185">Reference proteome</keyword>
<organism evidence="11 12">
    <name type="scientific">Blautia hydrogenotrophica (strain DSM 10507 / JCM 14656 / S5a33)</name>
    <name type="common">Ruminococcus hydrogenotrophicus</name>
    <dbReference type="NCBI Taxonomy" id="476272"/>
    <lineage>
        <taxon>Bacteria</taxon>
        <taxon>Bacillati</taxon>
        <taxon>Bacillota</taxon>
        <taxon>Clostridia</taxon>
        <taxon>Lachnospirales</taxon>
        <taxon>Lachnospiraceae</taxon>
        <taxon>Blautia</taxon>
    </lineage>
</organism>
<evidence type="ECO:0000256" key="3">
    <source>
        <dbReference type="ARBA" id="ARBA00013365"/>
    </source>
</evidence>
<dbReference type="PATRIC" id="fig|476272.21.peg.761"/>
<name>C0CP31_BLAHS</name>
<dbReference type="InterPro" id="IPR004593">
    <property type="entry name" value="SbcD"/>
</dbReference>
<dbReference type="InterPro" id="IPR004843">
    <property type="entry name" value="Calcineurin-like_PHP"/>
</dbReference>
<dbReference type="CDD" id="cd00840">
    <property type="entry name" value="MPP_Mre11_N"/>
    <property type="match status" value="1"/>
</dbReference>
<dbReference type="NCBIfam" id="TIGR00619">
    <property type="entry name" value="sbcd"/>
    <property type="match status" value="1"/>
</dbReference>
<dbReference type="InterPro" id="IPR050535">
    <property type="entry name" value="DNA_Repair-Maintenance_Comp"/>
</dbReference>
<evidence type="ECO:0000256" key="2">
    <source>
        <dbReference type="ARBA" id="ARBA00011322"/>
    </source>
</evidence>
<evidence type="ECO:0000256" key="4">
    <source>
        <dbReference type="ARBA" id="ARBA00022722"/>
    </source>
</evidence>
<dbReference type="Proteomes" id="UP000003100">
    <property type="component" value="Unassembled WGS sequence"/>
</dbReference>
<dbReference type="InterPro" id="IPR026843">
    <property type="entry name" value="SbcD_C"/>
</dbReference>
<dbReference type="GO" id="GO:0008408">
    <property type="term" value="F:3'-5' exonuclease activity"/>
    <property type="evidence" value="ECO:0007669"/>
    <property type="project" value="InterPro"/>
</dbReference>
<dbReference type="InterPro" id="IPR029052">
    <property type="entry name" value="Metallo-depent_PP-like"/>
</dbReference>
<comment type="function">
    <text evidence="7">SbcCD cleaves DNA hairpin structures. These structures can inhibit DNA replication and are intermediates in certain DNA recombination reactions. The complex acts as a 3'-&gt;5' double strand exonuclease that can open hairpins. It also has a 5' single-strand endonuclease activity.</text>
</comment>
<evidence type="ECO:0000256" key="1">
    <source>
        <dbReference type="ARBA" id="ARBA00010555"/>
    </source>
</evidence>
<feature type="region of interest" description="Disordered" evidence="8">
    <location>
        <begin position="386"/>
        <end position="414"/>
    </location>
</feature>
<evidence type="ECO:0000313" key="12">
    <source>
        <dbReference type="Proteomes" id="UP000003100"/>
    </source>
</evidence>
<evidence type="ECO:0000256" key="6">
    <source>
        <dbReference type="ARBA" id="ARBA00022839"/>
    </source>
</evidence>
<keyword evidence="6 7" id="KW-0269">Exonuclease</keyword>
<dbReference type="Pfam" id="PF00149">
    <property type="entry name" value="Metallophos"/>
    <property type="match status" value="1"/>
</dbReference>
<dbReference type="GO" id="GO:0006310">
    <property type="term" value="P:DNA recombination"/>
    <property type="evidence" value="ECO:0007669"/>
    <property type="project" value="UniProtKB-KW"/>
</dbReference>
<dbReference type="Gene3D" id="3.60.21.10">
    <property type="match status" value="1"/>
</dbReference>
<dbReference type="GO" id="GO:0006260">
    <property type="term" value="P:DNA replication"/>
    <property type="evidence" value="ECO:0007669"/>
    <property type="project" value="UniProtKB-KW"/>
</dbReference>
<evidence type="ECO:0000259" key="9">
    <source>
        <dbReference type="Pfam" id="PF00149"/>
    </source>
</evidence>
<protein>
    <recommendedName>
        <fullName evidence="3 7">Nuclease SbcCD subunit D</fullName>
    </recommendedName>
</protein>
<accession>C0CP31</accession>
<evidence type="ECO:0000256" key="8">
    <source>
        <dbReference type="SAM" id="MobiDB-lite"/>
    </source>
</evidence>
<keyword evidence="5 7" id="KW-0378">Hydrolase</keyword>
<comment type="caution">
    <text evidence="11">The sequence shown here is derived from an EMBL/GenBank/DDBJ whole genome shotgun (WGS) entry which is preliminary data.</text>
</comment>
<feature type="domain" description="Calcineurin-like phosphoesterase" evidence="9">
    <location>
        <begin position="34"/>
        <end position="247"/>
    </location>
</feature>
<dbReference type="SUPFAM" id="SSF56300">
    <property type="entry name" value="Metallo-dependent phosphatases"/>
    <property type="match status" value="1"/>
</dbReference>
<dbReference type="EMBL" id="ACBZ01000142">
    <property type="protein sequence ID" value="EEG48488.1"/>
    <property type="molecule type" value="Genomic_DNA"/>
</dbReference>
<reference evidence="11 12" key="1">
    <citation type="submission" date="2009-01" db="EMBL/GenBank/DDBJ databases">
        <authorList>
            <person name="Fulton L."/>
            <person name="Clifton S."/>
            <person name="Fulton B."/>
            <person name="Xu J."/>
            <person name="Minx P."/>
            <person name="Pepin K.H."/>
            <person name="Johnson M."/>
            <person name="Bhonagiri V."/>
            <person name="Nash W.E."/>
            <person name="Mardis E.R."/>
            <person name="Wilson R.K."/>
        </authorList>
    </citation>
    <scope>NUCLEOTIDE SEQUENCE [LARGE SCALE GENOMIC DNA]</scope>
    <source>
        <strain evidence="12">DSM 10507 / JCM 14656 / S5a33</strain>
    </source>
</reference>
<comment type="subunit">
    <text evidence="2 7">Heterodimer of SbcC and SbcD.</text>
</comment>
<proteinExistence type="inferred from homology"/>
<sequence length="414" mass="47518">MAVGKPRGKRFVLERTVLSVIIKLKIQLEQEKHMKFIHLSDLHLGKRIHGFSMLEDQKYILEQIIQIVKQEQADGVLLAGDLYDKPVPPIEAVQELDRFLTGLASLGISVFAVSGNHDSAERIAFGARLMQERDIYLSPAYDGSTAKICVEDEYGEVWIHLLPYVKPAAVRHAYPQEDIQTYQDAVQAAVRHMEVDTDKRNILVAHQFVTGAWTCDSEEISVGGVDNVEASVFDEFDYVALGHIHSPQKVGRPQVRYCGTPLKYSFSEADQEKSLTVVQIGEKGSVQLHTIPLKPLRDMRKIRGSYLEVTARSFYQGMNLDDYYQITLTDEEDIPDGLQRLRTIYGNLMRLEYDNQRTREDQEIDRAEEIEKKSELELFEEFYQLQNNQPMSDQQRELARKLAEEIREDEGREP</sequence>